<evidence type="ECO:0000313" key="2">
    <source>
        <dbReference type="EMBL" id="KKD36118.1"/>
    </source>
</evidence>
<protein>
    <submittedName>
        <fullName evidence="2">Metal-binding protein</fullName>
    </submittedName>
</protein>
<dbReference type="AlphaFoldDB" id="A0A0F5YBK3"/>
<gene>
    <name evidence="2" type="ORF">WN50_21540</name>
</gene>
<dbReference type="PANTHER" id="PTHR39339:SF1">
    <property type="entry name" value="CHAD DOMAIN-CONTAINING PROTEIN"/>
    <property type="match status" value="1"/>
</dbReference>
<dbReference type="RefSeq" id="WP_046280646.1">
    <property type="nucleotide sequence ID" value="NZ_LATL02000361.1"/>
</dbReference>
<accession>A0A0F5YBK3</accession>
<dbReference type="Gene3D" id="1.40.20.10">
    <property type="entry name" value="CHAD domain"/>
    <property type="match status" value="1"/>
</dbReference>
<organism evidence="2 3">
    <name type="scientific">Limnoraphis robusta CS-951</name>
    <dbReference type="NCBI Taxonomy" id="1637645"/>
    <lineage>
        <taxon>Bacteria</taxon>
        <taxon>Bacillati</taxon>
        <taxon>Cyanobacteriota</taxon>
        <taxon>Cyanophyceae</taxon>
        <taxon>Oscillatoriophycideae</taxon>
        <taxon>Oscillatoriales</taxon>
        <taxon>Sirenicapillariaceae</taxon>
        <taxon>Limnoraphis</taxon>
    </lineage>
</organism>
<name>A0A0F5YBK3_9CYAN</name>
<reference evidence="2 3" key="1">
    <citation type="submission" date="2015-06" db="EMBL/GenBank/DDBJ databases">
        <title>Draft genome assembly of filamentous brackish cyanobacterium Limnoraphis robusta strain CS-951.</title>
        <authorList>
            <person name="Willis A."/>
            <person name="Parks M."/>
            <person name="Burford M.A."/>
        </authorList>
    </citation>
    <scope>NUCLEOTIDE SEQUENCE [LARGE SCALE GENOMIC DNA]</scope>
    <source>
        <strain evidence="2 3">CS-951</strain>
    </source>
</reference>
<dbReference type="SMART" id="SM00880">
    <property type="entry name" value="CHAD"/>
    <property type="match status" value="1"/>
</dbReference>
<evidence type="ECO:0000259" key="1">
    <source>
        <dbReference type="PROSITE" id="PS51708"/>
    </source>
</evidence>
<comment type="caution">
    <text evidence="2">The sequence shown here is derived from an EMBL/GenBank/DDBJ whole genome shotgun (WGS) entry which is preliminary data.</text>
</comment>
<dbReference type="EMBL" id="LATL02000361">
    <property type="protein sequence ID" value="KKD36118.1"/>
    <property type="molecule type" value="Genomic_DNA"/>
</dbReference>
<dbReference type="InterPro" id="IPR007899">
    <property type="entry name" value="CHAD_dom"/>
</dbReference>
<dbReference type="Proteomes" id="UP000033607">
    <property type="component" value="Unassembled WGS sequence"/>
</dbReference>
<dbReference type="PANTHER" id="PTHR39339">
    <property type="entry name" value="SLR1444 PROTEIN"/>
    <property type="match status" value="1"/>
</dbReference>
<feature type="domain" description="CHAD" evidence="1">
    <location>
        <begin position="9"/>
        <end position="305"/>
    </location>
</feature>
<proteinExistence type="predicted"/>
<dbReference type="Pfam" id="PF05235">
    <property type="entry name" value="CHAD"/>
    <property type="match status" value="1"/>
</dbReference>
<dbReference type="PROSITE" id="PS51708">
    <property type="entry name" value="CHAD"/>
    <property type="match status" value="1"/>
</dbReference>
<evidence type="ECO:0000313" key="3">
    <source>
        <dbReference type="Proteomes" id="UP000033607"/>
    </source>
</evidence>
<dbReference type="PATRIC" id="fig|1637645.4.peg.7139"/>
<sequence length="333" mass="38766">MTTTTLDKVRTLGDWAALGIQQHLDKVLQHEAEVLADKDPEELHQMRVGMRRLRSAITGFAPVLDLPKGTQNKNIGKVSRCLGELRDLDVLLEAIDQRYYPNLPSKEQKAIKQVLSELNLQRQQTFKQVKKTLESKKYRQLKQELQQWLDSPCYTKIEQLPIEEVLPDLLLPQISQLFLHPGWQVGIEQLQTEPTQNGSEQLSSETVEQILQVEGETIHDLRKQVKRVRYLMNLFTDFYGATYSAYLQDMKDIQEYLGDIQDSHVLEVVMTNVLESDIKSVLPTFAQVLAQSRYKAWQKWQLFQRRYLNTELRLNFRSTLLHPIVDLTLHSEE</sequence>
<dbReference type="InterPro" id="IPR038186">
    <property type="entry name" value="CHAD_dom_sf"/>
</dbReference>